<evidence type="ECO:0000256" key="9">
    <source>
        <dbReference type="ARBA" id="ARBA00022729"/>
    </source>
</evidence>
<evidence type="ECO:0000256" key="12">
    <source>
        <dbReference type="ARBA" id="ARBA00023004"/>
    </source>
</evidence>
<evidence type="ECO:0000256" key="10">
    <source>
        <dbReference type="ARBA" id="ARBA00022764"/>
    </source>
</evidence>
<keyword evidence="7" id="KW-0349">Heme</keyword>
<evidence type="ECO:0000313" key="16">
    <source>
        <dbReference type="Proteomes" id="UP000305887"/>
    </source>
</evidence>
<dbReference type="AlphaFoldDB" id="A0A5C4MSM2"/>
<dbReference type="GO" id="GO:0009061">
    <property type="term" value="P:anaerobic respiration"/>
    <property type="evidence" value="ECO:0007669"/>
    <property type="project" value="InterPro"/>
</dbReference>
<gene>
    <name evidence="15" type="ORF">FHG66_13545</name>
</gene>
<keyword evidence="10" id="KW-0574">Periplasm</keyword>
<dbReference type="PANTHER" id="PTHR38604">
    <property type="entry name" value="PERIPLASMIC NITRATE REDUCTASE, ELECTRON TRANSFER SUBUNIT"/>
    <property type="match status" value="1"/>
</dbReference>
<dbReference type="EMBL" id="VDFU01000016">
    <property type="protein sequence ID" value="TNC48566.1"/>
    <property type="molecule type" value="Genomic_DNA"/>
</dbReference>
<feature type="region of interest" description="Disordered" evidence="14">
    <location>
        <begin position="1"/>
        <end position="31"/>
    </location>
</feature>
<dbReference type="GO" id="GO:0046872">
    <property type="term" value="F:metal ion binding"/>
    <property type="evidence" value="ECO:0007669"/>
    <property type="project" value="UniProtKB-KW"/>
</dbReference>
<evidence type="ECO:0000313" key="15">
    <source>
        <dbReference type="EMBL" id="TNC48566.1"/>
    </source>
</evidence>
<protein>
    <recommendedName>
        <fullName evidence="5">Periplasmic nitrate reductase, electron transfer subunit</fullName>
    </recommendedName>
    <alternativeName>
        <fullName evidence="13">Diheme cytochrome c NapB</fullName>
    </alternativeName>
</protein>
<evidence type="ECO:0000256" key="2">
    <source>
        <dbReference type="ARBA" id="ARBA00004418"/>
    </source>
</evidence>
<reference evidence="15 16" key="1">
    <citation type="submission" date="2019-06" db="EMBL/GenBank/DDBJ databases">
        <title>YIM 131921 draft genome.</title>
        <authorList>
            <person name="Jiang L."/>
        </authorList>
    </citation>
    <scope>NUCLEOTIDE SEQUENCE [LARGE SCALE GENOMIC DNA]</scope>
    <source>
        <strain evidence="15 16">YIM 131921</strain>
    </source>
</reference>
<name>A0A5C4MSM2_9RHOB</name>
<comment type="similarity">
    <text evidence="3">Belongs to the NapB family.</text>
</comment>
<evidence type="ECO:0000256" key="8">
    <source>
        <dbReference type="ARBA" id="ARBA00022723"/>
    </source>
</evidence>
<keyword evidence="8" id="KW-0479">Metal-binding</keyword>
<evidence type="ECO:0000256" key="5">
    <source>
        <dbReference type="ARBA" id="ARBA00013773"/>
    </source>
</evidence>
<evidence type="ECO:0000256" key="3">
    <source>
        <dbReference type="ARBA" id="ARBA00007368"/>
    </source>
</evidence>
<dbReference type="Gene3D" id="1.10.1130.10">
    <property type="entry name" value="Flavocytochrome C3, Chain A"/>
    <property type="match status" value="1"/>
</dbReference>
<comment type="subunit">
    <text evidence="4">Component of the periplasmic nitrate reductase NapAB complex composed of NapA and NapB.</text>
</comment>
<organism evidence="15 16">
    <name type="scientific">Rubellimicrobium rubrum</name>
    <dbReference type="NCBI Taxonomy" id="2585369"/>
    <lineage>
        <taxon>Bacteria</taxon>
        <taxon>Pseudomonadati</taxon>
        <taxon>Pseudomonadota</taxon>
        <taxon>Alphaproteobacteria</taxon>
        <taxon>Rhodobacterales</taxon>
        <taxon>Roseobacteraceae</taxon>
        <taxon>Rubellimicrobium</taxon>
    </lineage>
</organism>
<keyword evidence="12" id="KW-0408">Iron</keyword>
<sequence length="88" mass="9854">MATAIFAAMPRPSPGRPWRPIDRNGPSTQAPMVPVTHYMDRSGQVLAEVSPRRFFCTACHVPQYPVDPTVENTFIDTDTLLRQVLEAE</sequence>
<dbReference type="InterPro" id="IPR005591">
    <property type="entry name" value="NapB"/>
</dbReference>
<evidence type="ECO:0000256" key="13">
    <source>
        <dbReference type="ARBA" id="ARBA00031832"/>
    </source>
</evidence>
<keyword evidence="11" id="KW-0249">Electron transport</keyword>
<evidence type="ECO:0000256" key="6">
    <source>
        <dbReference type="ARBA" id="ARBA00022448"/>
    </source>
</evidence>
<dbReference type="PANTHER" id="PTHR38604:SF1">
    <property type="entry name" value="PERIPLASMIC NITRATE REDUCTASE, ELECTRON TRANSFER SUBUNIT"/>
    <property type="match status" value="1"/>
</dbReference>
<dbReference type="Pfam" id="PF03892">
    <property type="entry name" value="NapB"/>
    <property type="match status" value="1"/>
</dbReference>
<proteinExistence type="inferred from homology"/>
<keyword evidence="6" id="KW-0813">Transport</keyword>
<keyword evidence="9" id="KW-0732">Signal</keyword>
<dbReference type="InterPro" id="IPR036280">
    <property type="entry name" value="Multihaem_cyt_sf"/>
</dbReference>
<comment type="caution">
    <text evidence="15">The sequence shown here is derived from an EMBL/GenBank/DDBJ whole genome shotgun (WGS) entry which is preliminary data.</text>
</comment>
<dbReference type="OrthoDB" id="13290at2"/>
<evidence type="ECO:0000256" key="4">
    <source>
        <dbReference type="ARBA" id="ARBA00011752"/>
    </source>
</evidence>
<evidence type="ECO:0000256" key="1">
    <source>
        <dbReference type="ARBA" id="ARBA00002599"/>
    </source>
</evidence>
<comment type="function">
    <text evidence="1">Electron transfer subunit of the periplasmic nitrate reductase complex NapAB. Receives electrons from the membrane-anchored tetraheme c-type NapC protein and transfers these to NapA subunit, thus allowing electron flow between membrane and periplasm. Essential for periplasmic nitrate reduction with nitrate as the terminal electron acceptor.</text>
</comment>
<evidence type="ECO:0000256" key="14">
    <source>
        <dbReference type="SAM" id="MobiDB-lite"/>
    </source>
</evidence>
<accession>A0A5C4MSM2</accession>
<comment type="subcellular location">
    <subcellularLocation>
        <location evidence="2">Periplasm</location>
    </subcellularLocation>
</comment>
<keyword evidence="16" id="KW-1185">Reference proteome</keyword>
<evidence type="ECO:0000256" key="11">
    <source>
        <dbReference type="ARBA" id="ARBA00022982"/>
    </source>
</evidence>
<evidence type="ECO:0000256" key="7">
    <source>
        <dbReference type="ARBA" id="ARBA00022617"/>
    </source>
</evidence>
<dbReference type="GO" id="GO:0042597">
    <property type="term" value="C:periplasmic space"/>
    <property type="evidence" value="ECO:0007669"/>
    <property type="project" value="UniProtKB-SubCell"/>
</dbReference>
<dbReference type="SUPFAM" id="SSF48695">
    <property type="entry name" value="Multiheme cytochromes"/>
    <property type="match status" value="1"/>
</dbReference>
<dbReference type="Proteomes" id="UP000305887">
    <property type="component" value="Unassembled WGS sequence"/>
</dbReference>